<sequence length="207" mass="24578">MSPYKFIIYFSIIILTNCQTSKTIDCDTVSENFYFLNRNKKFNALYSIAVASYRTKAIYNEETKKIDLQVERIDILDSVENSSYIIPIFKFSADSIEKRQAYSRLNKSSKLFFERIKGDPFNSYVEYVNAFHIEYNDIEIPESVGYSNISIEGNLKNGRRIIFHLTERCKLYYINEPDKLNIYWRKKINKCKKLDTNWYYDHEGSSL</sequence>
<evidence type="ECO:0000313" key="2">
    <source>
        <dbReference type="Proteomes" id="UP001310022"/>
    </source>
</evidence>
<gene>
    <name evidence="1" type="ORF">PEDI_47430</name>
</gene>
<evidence type="ECO:0000313" key="1">
    <source>
        <dbReference type="EMBL" id="GJM64191.1"/>
    </source>
</evidence>
<organism evidence="1 2">
    <name type="scientific">Persicobacter diffluens</name>
    <dbReference type="NCBI Taxonomy" id="981"/>
    <lineage>
        <taxon>Bacteria</taxon>
        <taxon>Pseudomonadati</taxon>
        <taxon>Bacteroidota</taxon>
        <taxon>Cytophagia</taxon>
        <taxon>Cytophagales</taxon>
        <taxon>Persicobacteraceae</taxon>
        <taxon>Persicobacter</taxon>
    </lineage>
</organism>
<reference evidence="1 2" key="1">
    <citation type="submission" date="2021-12" db="EMBL/GenBank/DDBJ databases">
        <title>Genome sequencing of bacteria with rrn-lacking chromosome and rrn-plasmid.</title>
        <authorList>
            <person name="Anda M."/>
            <person name="Iwasaki W."/>
        </authorList>
    </citation>
    <scope>NUCLEOTIDE SEQUENCE [LARGE SCALE GENOMIC DNA]</scope>
    <source>
        <strain evidence="1 2">NBRC 15940</strain>
    </source>
</reference>
<comment type="caution">
    <text evidence="1">The sequence shown here is derived from an EMBL/GenBank/DDBJ whole genome shotgun (WGS) entry which is preliminary data.</text>
</comment>
<dbReference type="AlphaFoldDB" id="A0AAN4W1Y2"/>
<accession>A0AAN4W1Y2</accession>
<dbReference type="RefSeq" id="WP_338239273.1">
    <property type="nucleotide sequence ID" value="NZ_BQKE01000004.1"/>
</dbReference>
<name>A0AAN4W1Y2_9BACT</name>
<proteinExistence type="predicted"/>
<dbReference type="EMBL" id="BQKE01000004">
    <property type="protein sequence ID" value="GJM64191.1"/>
    <property type="molecule type" value="Genomic_DNA"/>
</dbReference>
<keyword evidence="2" id="KW-1185">Reference proteome</keyword>
<protein>
    <submittedName>
        <fullName evidence="1">Uncharacterized protein</fullName>
    </submittedName>
</protein>
<dbReference type="Proteomes" id="UP001310022">
    <property type="component" value="Unassembled WGS sequence"/>
</dbReference>